<reference evidence="2 3" key="1">
    <citation type="submission" date="2019-04" db="EMBL/GenBank/DDBJ databases">
        <title>Friends and foes A comparative genomics study of 23 Aspergillus species from section Flavi.</title>
        <authorList>
            <consortium name="DOE Joint Genome Institute"/>
            <person name="Kjaerbolling I."/>
            <person name="Vesth T."/>
            <person name="Frisvad J.C."/>
            <person name="Nybo J.L."/>
            <person name="Theobald S."/>
            <person name="Kildgaard S."/>
            <person name="Isbrandt T."/>
            <person name="Kuo A."/>
            <person name="Sato A."/>
            <person name="Lyhne E.K."/>
            <person name="Kogle M.E."/>
            <person name="Wiebenga A."/>
            <person name="Kun R.S."/>
            <person name="Lubbers R.J."/>
            <person name="Makela M.R."/>
            <person name="Barry K."/>
            <person name="Chovatia M."/>
            <person name="Clum A."/>
            <person name="Daum C."/>
            <person name="Haridas S."/>
            <person name="He G."/>
            <person name="LaButti K."/>
            <person name="Lipzen A."/>
            <person name="Mondo S."/>
            <person name="Riley R."/>
            <person name="Salamov A."/>
            <person name="Simmons B.A."/>
            <person name="Magnuson J.K."/>
            <person name="Henrissat B."/>
            <person name="Mortensen U.H."/>
            <person name="Larsen T.O."/>
            <person name="Devries R.P."/>
            <person name="Grigoriev I.V."/>
            <person name="Machida M."/>
            <person name="Baker S.E."/>
            <person name="Andersen M.R."/>
        </authorList>
    </citation>
    <scope>NUCLEOTIDE SEQUENCE [LARGE SCALE GENOMIC DNA]</scope>
    <source>
        <strain evidence="2 3">CBS 117625</strain>
    </source>
</reference>
<dbReference type="InterPro" id="IPR036673">
    <property type="entry name" value="Cyanovirin-N_sf"/>
</dbReference>
<dbReference type="Proteomes" id="UP000325672">
    <property type="component" value="Unassembled WGS sequence"/>
</dbReference>
<protein>
    <recommendedName>
        <fullName evidence="4">Cyanovirin-N domain-containing protein</fullName>
    </recommendedName>
</protein>
<evidence type="ECO:0000256" key="1">
    <source>
        <dbReference type="SAM" id="SignalP"/>
    </source>
</evidence>
<organism evidence="2 3">
    <name type="scientific">Aspergillus pseudotamarii</name>
    <dbReference type="NCBI Taxonomy" id="132259"/>
    <lineage>
        <taxon>Eukaryota</taxon>
        <taxon>Fungi</taxon>
        <taxon>Dikarya</taxon>
        <taxon>Ascomycota</taxon>
        <taxon>Pezizomycotina</taxon>
        <taxon>Eurotiomycetes</taxon>
        <taxon>Eurotiomycetidae</taxon>
        <taxon>Eurotiales</taxon>
        <taxon>Aspergillaceae</taxon>
        <taxon>Aspergillus</taxon>
        <taxon>Aspergillus subgen. Circumdati</taxon>
    </lineage>
</organism>
<dbReference type="EMBL" id="ML743585">
    <property type="protein sequence ID" value="KAE8136329.1"/>
    <property type="molecule type" value="Genomic_DNA"/>
</dbReference>
<keyword evidence="1" id="KW-0732">Signal</keyword>
<feature type="chain" id="PRO_5024911452" description="Cyanovirin-N domain-containing protein" evidence="1">
    <location>
        <begin position="17"/>
        <end position="164"/>
    </location>
</feature>
<evidence type="ECO:0008006" key="4">
    <source>
        <dbReference type="Google" id="ProtNLM"/>
    </source>
</evidence>
<sequence>MHWSLVITSYLAVLAASQTSEKQSERNSVESKDLFNECKDIDVVTRPDRSKGEEWGDDGPNQSLFGSCADRENGKLVWWVATFINLNDCFGWDTTTQSLIPKKDGNGFHEGECSRCTMDHYEIQCWCKNVDEKEKDPKEKAARKTFNIEGKIVVKDHHFKCAPK</sequence>
<name>A0A5N6SR86_ASPPS</name>
<dbReference type="AlphaFoldDB" id="A0A5N6SR86"/>
<dbReference type="GeneID" id="43644394"/>
<evidence type="ECO:0000313" key="3">
    <source>
        <dbReference type="Proteomes" id="UP000325672"/>
    </source>
</evidence>
<dbReference type="Gene3D" id="2.30.60.10">
    <property type="entry name" value="Cyanovirin-N"/>
    <property type="match status" value="1"/>
</dbReference>
<dbReference type="RefSeq" id="XP_031912392.1">
    <property type="nucleotide sequence ID" value="XM_032060184.1"/>
</dbReference>
<dbReference type="OrthoDB" id="2947935at2759"/>
<proteinExistence type="predicted"/>
<keyword evidence="3" id="KW-1185">Reference proteome</keyword>
<dbReference type="SUPFAM" id="SSF51322">
    <property type="entry name" value="Cyanovirin-N"/>
    <property type="match status" value="1"/>
</dbReference>
<gene>
    <name evidence="2" type="ORF">BDV38DRAFT_284074</name>
</gene>
<feature type="signal peptide" evidence="1">
    <location>
        <begin position="1"/>
        <end position="16"/>
    </location>
</feature>
<evidence type="ECO:0000313" key="2">
    <source>
        <dbReference type="EMBL" id="KAE8136329.1"/>
    </source>
</evidence>
<accession>A0A5N6SR86</accession>